<evidence type="ECO:0000259" key="2">
    <source>
        <dbReference type="Pfam" id="PF08450"/>
    </source>
</evidence>
<dbReference type="InterPro" id="IPR013658">
    <property type="entry name" value="SGL"/>
</dbReference>
<evidence type="ECO:0000313" key="3">
    <source>
        <dbReference type="EMBL" id="MFC1442238.1"/>
    </source>
</evidence>
<dbReference type="InterPro" id="IPR011042">
    <property type="entry name" value="6-blade_b-propeller_TolB-like"/>
</dbReference>
<evidence type="ECO:0000256" key="1">
    <source>
        <dbReference type="ARBA" id="ARBA00008853"/>
    </source>
</evidence>
<dbReference type="PANTHER" id="PTHR10907">
    <property type="entry name" value="REGUCALCIN"/>
    <property type="match status" value="1"/>
</dbReference>
<organism evidence="3 4">
    <name type="scientific">Streptacidiphilus jeojiensis</name>
    <dbReference type="NCBI Taxonomy" id="3229225"/>
    <lineage>
        <taxon>Bacteria</taxon>
        <taxon>Bacillati</taxon>
        <taxon>Actinomycetota</taxon>
        <taxon>Actinomycetes</taxon>
        <taxon>Kitasatosporales</taxon>
        <taxon>Streptomycetaceae</taxon>
        <taxon>Streptacidiphilus</taxon>
    </lineage>
</organism>
<evidence type="ECO:0000313" key="4">
    <source>
        <dbReference type="Proteomes" id="UP001592581"/>
    </source>
</evidence>
<dbReference type="SUPFAM" id="SSF63829">
    <property type="entry name" value="Calcium-dependent phosphotriesterase"/>
    <property type="match status" value="1"/>
</dbReference>
<dbReference type="EMBL" id="JBEUKS010000011">
    <property type="protein sequence ID" value="MFC1442238.1"/>
    <property type="molecule type" value="Genomic_DNA"/>
</dbReference>
<dbReference type="InterPro" id="IPR005511">
    <property type="entry name" value="SMP-30"/>
</dbReference>
<dbReference type="GO" id="GO:0016787">
    <property type="term" value="F:hydrolase activity"/>
    <property type="evidence" value="ECO:0007669"/>
    <property type="project" value="UniProtKB-KW"/>
</dbReference>
<proteinExistence type="inferred from homology"/>
<dbReference type="Proteomes" id="UP001592581">
    <property type="component" value="Unassembled WGS sequence"/>
</dbReference>
<accession>A0ABV6XVF4</accession>
<dbReference type="Pfam" id="PF08450">
    <property type="entry name" value="SGL"/>
    <property type="match status" value="1"/>
</dbReference>
<dbReference type="RefSeq" id="WP_380567243.1">
    <property type="nucleotide sequence ID" value="NZ_JBEUKS010000011.1"/>
</dbReference>
<comment type="caution">
    <text evidence="3">The sequence shown here is derived from an EMBL/GenBank/DDBJ whole genome shotgun (WGS) entry which is preliminary data.</text>
</comment>
<feature type="domain" description="SMP-30/Gluconolactonase/LRE-like region" evidence="2">
    <location>
        <begin position="21"/>
        <end position="258"/>
    </location>
</feature>
<reference evidence="3 4" key="1">
    <citation type="submission" date="2024-06" db="EMBL/GenBank/DDBJ databases">
        <authorList>
            <person name="Lee S.D."/>
        </authorList>
    </citation>
    <scope>NUCLEOTIDE SEQUENCE [LARGE SCALE GENOMIC DNA]</scope>
    <source>
        <strain evidence="3 4">N1-10</strain>
    </source>
</reference>
<dbReference type="Gene3D" id="2.120.10.30">
    <property type="entry name" value="TolB, C-terminal domain"/>
    <property type="match status" value="1"/>
</dbReference>
<protein>
    <submittedName>
        <fullName evidence="3">SMP-30/gluconolactonase/LRE family protein</fullName>
        <ecNumber evidence="3">3.1.1.99</ecNumber>
    </submittedName>
</protein>
<keyword evidence="3" id="KW-0378">Hydrolase</keyword>
<dbReference type="PRINTS" id="PR01790">
    <property type="entry name" value="SMP30FAMILY"/>
</dbReference>
<sequence length="292" mass="31046">MASVRTYGNLDVAVRSDTSDVGEGPVFDPRTGRLVWVDIYGCAVHEDDLATGGQTVTRLDTMIGAVAPRAERDGFAAAVAEGFGLITDGALELVDPVLPEPSLRMNDGKVDSRGRFWAGSNHLEFAAGQGRLHRWDGASPSVVVADGLVLPNGLGWNAEDTVFYLADSYANLLYSAPYEPESGELGPLEVLVRTEGSGVPDGLAVDTDGCFWVAMHGGREVRRYDPAGRVVGVVPVPVLQPTSCAFDRDGRLYITSARNGLSARELTDHPLSGSVFVLDTDTTGVPVQPFRG</sequence>
<dbReference type="EC" id="3.1.1.99" evidence="3"/>
<keyword evidence="4" id="KW-1185">Reference proteome</keyword>
<dbReference type="PANTHER" id="PTHR10907:SF47">
    <property type="entry name" value="REGUCALCIN"/>
    <property type="match status" value="1"/>
</dbReference>
<gene>
    <name evidence="3" type="ORF">ABUW04_28695</name>
</gene>
<comment type="similarity">
    <text evidence="1">Belongs to the SMP-30/CGR1 family.</text>
</comment>
<name>A0ABV6XVF4_9ACTN</name>